<accession>A0A5R8QGT8</accession>
<sequence>MKIIVTGATGFLGKYLVNELLANNHQVVAIGRNFERLAELKALGAEVLAIDLTNRNKVLELMPTADVVIHAAARSTVYGRWQDFYRDNVLASEYVLEACQKMTIKRLVFVSSPSIYTAKEDRFDIKEDEYEVENKLNNYIRSKIAAERRLQALKADTELVIVRPRGLFGVGDTSIFPRLLRANGTIGIPLFKRKQPTIVDVTCVENVAYSLRLCCEAKAIDGEVFNITNGEPMVFKDIIERIFRQLGDEVNFRSMNIRLMYGLAAILERTYQLFRIKNEPALTRYTVCTLAYSQTLNIQNAVDKLGYQPQKTMAQGIDDYARHLIQEGFK</sequence>
<dbReference type="PANTHER" id="PTHR48079">
    <property type="entry name" value="PROTEIN YEEZ"/>
    <property type="match status" value="1"/>
</dbReference>
<comment type="caution">
    <text evidence="2">The sequence shown here is derived from an EMBL/GenBank/DDBJ whole genome shotgun (WGS) entry which is preliminary data.</text>
</comment>
<dbReference type="InParanoid" id="A0A5R8QGT8"/>
<proteinExistence type="predicted"/>
<dbReference type="GO" id="GO:0004029">
    <property type="term" value="F:aldehyde dehydrogenase (NAD+) activity"/>
    <property type="evidence" value="ECO:0007669"/>
    <property type="project" value="TreeGrafter"/>
</dbReference>
<dbReference type="Proteomes" id="UP000306912">
    <property type="component" value="Unassembled WGS sequence"/>
</dbReference>
<dbReference type="InterPro" id="IPR036291">
    <property type="entry name" value="NAD(P)-bd_dom_sf"/>
</dbReference>
<feature type="domain" description="NAD-dependent epimerase/dehydratase" evidence="1">
    <location>
        <begin position="3"/>
        <end position="183"/>
    </location>
</feature>
<gene>
    <name evidence="2" type="ORF">FEZ08_01145</name>
</gene>
<dbReference type="RefSeq" id="WP_138189859.1">
    <property type="nucleotide sequence ID" value="NZ_VBWP01000001.1"/>
</dbReference>
<dbReference type="Pfam" id="PF01370">
    <property type="entry name" value="Epimerase"/>
    <property type="match status" value="1"/>
</dbReference>
<dbReference type="Gene3D" id="3.40.50.720">
    <property type="entry name" value="NAD(P)-binding Rossmann-like Domain"/>
    <property type="match status" value="1"/>
</dbReference>
<protein>
    <submittedName>
        <fullName evidence="2">NAD(P)-dependent oxidoreductase</fullName>
    </submittedName>
</protein>
<dbReference type="SUPFAM" id="SSF51735">
    <property type="entry name" value="NAD(P)-binding Rossmann-fold domains"/>
    <property type="match status" value="1"/>
</dbReference>
<name>A0A5R8QGT8_9FIRM</name>
<dbReference type="OrthoDB" id="9811743at2"/>
<reference evidence="2 3" key="1">
    <citation type="submission" date="2019-05" db="EMBL/GenBank/DDBJ databases">
        <title>Culicoidintestinum kansasii gen. nov., sp. nov. from the gastrointestinal tract of the biting midge, Culicoides sonorensis.</title>
        <authorList>
            <person name="Neupane S."/>
            <person name="Ghosh A."/>
            <person name="Gunther S."/>
            <person name="Martin K."/>
            <person name="Zurek L."/>
        </authorList>
    </citation>
    <scope>NUCLEOTIDE SEQUENCE [LARGE SCALE GENOMIC DNA]</scope>
    <source>
        <strain evidence="2 3">CS-1</strain>
    </source>
</reference>
<evidence type="ECO:0000313" key="2">
    <source>
        <dbReference type="EMBL" id="TLG77251.1"/>
    </source>
</evidence>
<dbReference type="EMBL" id="VBWP01000001">
    <property type="protein sequence ID" value="TLG77251.1"/>
    <property type="molecule type" value="Genomic_DNA"/>
</dbReference>
<evidence type="ECO:0000259" key="1">
    <source>
        <dbReference type="Pfam" id="PF01370"/>
    </source>
</evidence>
<organism evidence="2 3">
    <name type="scientific">Culicoidibacter larvae</name>
    <dbReference type="NCBI Taxonomy" id="2579976"/>
    <lineage>
        <taxon>Bacteria</taxon>
        <taxon>Bacillati</taxon>
        <taxon>Bacillota</taxon>
        <taxon>Culicoidibacteria</taxon>
        <taxon>Culicoidibacterales</taxon>
        <taxon>Culicoidibacteraceae</taxon>
        <taxon>Culicoidibacter</taxon>
    </lineage>
</organism>
<dbReference type="InterPro" id="IPR001509">
    <property type="entry name" value="Epimerase_deHydtase"/>
</dbReference>
<dbReference type="AlphaFoldDB" id="A0A5R8QGT8"/>
<keyword evidence="3" id="KW-1185">Reference proteome</keyword>
<dbReference type="PANTHER" id="PTHR48079:SF6">
    <property type="entry name" value="NAD(P)-BINDING DOMAIN-CONTAINING PROTEIN-RELATED"/>
    <property type="match status" value="1"/>
</dbReference>
<dbReference type="GO" id="GO:0005737">
    <property type="term" value="C:cytoplasm"/>
    <property type="evidence" value="ECO:0007669"/>
    <property type="project" value="TreeGrafter"/>
</dbReference>
<evidence type="ECO:0000313" key="3">
    <source>
        <dbReference type="Proteomes" id="UP000306912"/>
    </source>
</evidence>
<dbReference type="InterPro" id="IPR051783">
    <property type="entry name" value="NAD(P)-dependent_oxidoreduct"/>
</dbReference>